<accession>A0A3M7PKN9</accession>
<organism evidence="2 3">
    <name type="scientific">Brachionus plicatilis</name>
    <name type="common">Marine rotifer</name>
    <name type="synonym">Brachionus muelleri</name>
    <dbReference type="NCBI Taxonomy" id="10195"/>
    <lineage>
        <taxon>Eukaryota</taxon>
        <taxon>Metazoa</taxon>
        <taxon>Spiralia</taxon>
        <taxon>Gnathifera</taxon>
        <taxon>Rotifera</taxon>
        <taxon>Eurotatoria</taxon>
        <taxon>Monogononta</taxon>
        <taxon>Pseudotrocha</taxon>
        <taxon>Ploima</taxon>
        <taxon>Brachionidae</taxon>
        <taxon>Brachionus</taxon>
    </lineage>
</organism>
<feature type="transmembrane region" description="Helical" evidence="1">
    <location>
        <begin position="16"/>
        <end position="34"/>
    </location>
</feature>
<comment type="caution">
    <text evidence="2">The sequence shown here is derived from an EMBL/GenBank/DDBJ whole genome shotgun (WGS) entry which is preliminary data.</text>
</comment>
<proteinExistence type="predicted"/>
<dbReference type="AlphaFoldDB" id="A0A3M7PKN9"/>
<evidence type="ECO:0000256" key="1">
    <source>
        <dbReference type="SAM" id="Phobius"/>
    </source>
</evidence>
<keyword evidence="1" id="KW-0472">Membrane</keyword>
<gene>
    <name evidence="2" type="ORF">BpHYR1_050636</name>
</gene>
<protein>
    <submittedName>
        <fullName evidence="2">Uncharacterized protein</fullName>
    </submittedName>
</protein>
<dbReference type="EMBL" id="REGN01010350">
    <property type="protein sequence ID" value="RMZ99227.1"/>
    <property type="molecule type" value="Genomic_DNA"/>
</dbReference>
<keyword evidence="1" id="KW-0812">Transmembrane</keyword>
<dbReference type="Proteomes" id="UP000276133">
    <property type="component" value="Unassembled WGS sequence"/>
</dbReference>
<evidence type="ECO:0000313" key="3">
    <source>
        <dbReference type="Proteomes" id="UP000276133"/>
    </source>
</evidence>
<evidence type="ECO:0000313" key="2">
    <source>
        <dbReference type="EMBL" id="RMZ99227.1"/>
    </source>
</evidence>
<name>A0A3M7PKN9_BRAPC</name>
<sequence>MHVVYENLTVNRNKNILGHIKPMLNFIFIFFLSVRNSCGLKYRKWELENSKRLKENISNFTPRNLISYSICESLILLLNFEIIIS</sequence>
<keyword evidence="3" id="KW-1185">Reference proteome</keyword>
<keyword evidence="1" id="KW-1133">Transmembrane helix</keyword>
<reference evidence="2 3" key="1">
    <citation type="journal article" date="2018" name="Sci. Rep.">
        <title>Genomic signatures of local adaptation to the degree of environmental predictability in rotifers.</title>
        <authorList>
            <person name="Franch-Gras L."/>
            <person name="Hahn C."/>
            <person name="Garcia-Roger E.M."/>
            <person name="Carmona M.J."/>
            <person name="Serra M."/>
            <person name="Gomez A."/>
        </authorList>
    </citation>
    <scope>NUCLEOTIDE SEQUENCE [LARGE SCALE GENOMIC DNA]</scope>
    <source>
        <strain evidence="2">HYR1</strain>
    </source>
</reference>